<dbReference type="EMBL" id="MFMM01000001">
    <property type="protein sequence ID" value="OGG85070.1"/>
    <property type="molecule type" value="Genomic_DNA"/>
</dbReference>
<dbReference type="PANTHER" id="PTHR40660">
    <property type="entry name" value="5'-PHOSPHATE OXIDASE PUTATIVE DOMAIN-CONTAINING PROTEIN-RELATED"/>
    <property type="match status" value="1"/>
</dbReference>
<dbReference type="Gene3D" id="2.30.110.10">
    <property type="entry name" value="Electron Transport, Fmn-binding Protein, Chain A"/>
    <property type="match status" value="1"/>
</dbReference>
<dbReference type="InterPro" id="IPR012349">
    <property type="entry name" value="Split_barrel_FMN-bd"/>
</dbReference>
<accession>A0A1F6FGT2</accession>
<proteinExistence type="predicted"/>
<dbReference type="PANTHER" id="PTHR40660:SF1">
    <property type="entry name" value="5'-PHOSPHATE OXIDASE PUTATIVE DOMAIN-CONTAINING PROTEIN-RELATED"/>
    <property type="match status" value="1"/>
</dbReference>
<name>A0A1F6FGT2_9BACT</name>
<dbReference type="STRING" id="1798525.A3G90_03345"/>
<dbReference type="InterPro" id="IPR011576">
    <property type="entry name" value="Pyridox_Oxase_N"/>
</dbReference>
<evidence type="ECO:0000313" key="3">
    <source>
        <dbReference type="Proteomes" id="UP000177325"/>
    </source>
</evidence>
<dbReference type="SUPFAM" id="SSF50475">
    <property type="entry name" value="FMN-binding split barrel"/>
    <property type="match status" value="1"/>
</dbReference>
<gene>
    <name evidence="2" type="ORF">A3G90_03345</name>
</gene>
<evidence type="ECO:0000313" key="2">
    <source>
        <dbReference type="EMBL" id="OGG85070.1"/>
    </source>
</evidence>
<dbReference type="Proteomes" id="UP000177325">
    <property type="component" value="Unassembled WGS sequence"/>
</dbReference>
<sequence>MFTNILKSTLETAAAKALATNGPEGINVVPVSMIRVNENDIWLFDFFMDKTAKNAEAGEKAALTAWTDMVGVQIIAELQYVTSGSDFEEAVTWVKTQNASRVVKGLLILRPSKVYDISPGGAFSAEDLSF</sequence>
<evidence type="ECO:0000259" key="1">
    <source>
        <dbReference type="Pfam" id="PF01243"/>
    </source>
</evidence>
<dbReference type="AlphaFoldDB" id="A0A1F6FGT2"/>
<dbReference type="Pfam" id="PF01243">
    <property type="entry name" value="PNPOx_N"/>
    <property type="match status" value="1"/>
</dbReference>
<organism evidence="2 3">
    <name type="scientific">Candidatus Kaiserbacteria bacterium RIFCSPLOWO2_12_FULL_45_26</name>
    <dbReference type="NCBI Taxonomy" id="1798525"/>
    <lineage>
        <taxon>Bacteria</taxon>
        <taxon>Candidatus Kaiseribacteriota</taxon>
    </lineage>
</organism>
<reference evidence="2 3" key="1">
    <citation type="journal article" date="2016" name="Nat. Commun.">
        <title>Thousands of microbial genomes shed light on interconnected biogeochemical processes in an aquifer system.</title>
        <authorList>
            <person name="Anantharaman K."/>
            <person name="Brown C.T."/>
            <person name="Hug L.A."/>
            <person name="Sharon I."/>
            <person name="Castelle C.J."/>
            <person name="Probst A.J."/>
            <person name="Thomas B.C."/>
            <person name="Singh A."/>
            <person name="Wilkins M.J."/>
            <person name="Karaoz U."/>
            <person name="Brodie E.L."/>
            <person name="Williams K.H."/>
            <person name="Hubbard S.S."/>
            <person name="Banfield J.F."/>
        </authorList>
    </citation>
    <scope>NUCLEOTIDE SEQUENCE [LARGE SCALE GENOMIC DNA]</scope>
</reference>
<feature type="domain" description="Pyridoxamine 5'-phosphate oxidase N-terminal" evidence="1">
    <location>
        <begin position="7"/>
        <end position="99"/>
    </location>
</feature>
<comment type="caution">
    <text evidence="2">The sequence shown here is derived from an EMBL/GenBank/DDBJ whole genome shotgun (WGS) entry which is preliminary data.</text>
</comment>
<protein>
    <recommendedName>
        <fullName evidence="1">Pyridoxamine 5'-phosphate oxidase N-terminal domain-containing protein</fullName>
    </recommendedName>
</protein>